<dbReference type="SUPFAM" id="SSF46626">
    <property type="entry name" value="Cytochrome c"/>
    <property type="match status" value="2"/>
</dbReference>
<gene>
    <name evidence="6" type="ORF">QO231_04940</name>
</gene>
<evidence type="ECO:0000256" key="3">
    <source>
        <dbReference type="ARBA" id="ARBA00023004"/>
    </source>
</evidence>
<evidence type="ECO:0000313" key="6">
    <source>
        <dbReference type="EMBL" id="MDU9003196.1"/>
    </source>
</evidence>
<feature type="domain" description="Cytochrome c" evidence="5">
    <location>
        <begin position="186"/>
        <end position="292"/>
    </location>
</feature>
<dbReference type="Proteomes" id="UP001255416">
    <property type="component" value="Unassembled WGS sequence"/>
</dbReference>
<feature type="domain" description="Cytochrome c" evidence="5">
    <location>
        <begin position="38"/>
        <end position="145"/>
    </location>
</feature>
<evidence type="ECO:0000256" key="1">
    <source>
        <dbReference type="ARBA" id="ARBA00022617"/>
    </source>
</evidence>
<keyword evidence="2 4" id="KW-0479">Metal-binding</keyword>
<evidence type="ECO:0000259" key="5">
    <source>
        <dbReference type="PROSITE" id="PS51007"/>
    </source>
</evidence>
<keyword evidence="1 4" id="KW-0349">Heme</keyword>
<dbReference type="Pfam" id="PF00034">
    <property type="entry name" value="Cytochrom_C"/>
    <property type="match status" value="2"/>
</dbReference>
<dbReference type="InterPro" id="IPR051459">
    <property type="entry name" value="Cytochrome_c-type_DH"/>
</dbReference>
<evidence type="ECO:0000313" key="7">
    <source>
        <dbReference type="Proteomes" id="UP001255416"/>
    </source>
</evidence>
<keyword evidence="7" id="KW-1185">Reference proteome</keyword>
<dbReference type="PANTHER" id="PTHR35008">
    <property type="entry name" value="BLL4482 PROTEIN-RELATED"/>
    <property type="match status" value="1"/>
</dbReference>
<dbReference type="InterPro" id="IPR036909">
    <property type="entry name" value="Cyt_c-like_dom_sf"/>
</dbReference>
<keyword evidence="3 4" id="KW-0408">Iron</keyword>
<protein>
    <submittedName>
        <fullName evidence="6">Cytochrome c</fullName>
    </submittedName>
</protein>
<evidence type="ECO:0000256" key="2">
    <source>
        <dbReference type="ARBA" id="ARBA00022723"/>
    </source>
</evidence>
<dbReference type="PANTHER" id="PTHR35008:SF8">
    <property type="entry name" value="ALCOHOL DEHYDROGENASE CYTOCHROME C SUBUNIT"/>
    <property type="match status" value="1"/>
</dbReference>
<dbReference type="Gene3D" id="1.10.760.10">
    <property type="entry name" value="Cytochrome c-like domain"/>
    <property type="match status" value="2"/>
</dbReference>
<comment type="caution">
    <text evidence="6">The sequence shown here is derived from an EMBL/GenBank/DDBJ whole genome shotgun (WGS) entry which is preliminary data.</text>
</comment>
<dbReference type="PROSITE" id="PS51007">
    <property type="entry name" value="CYTC"/>
    <property type="match status" value="2"/>
</dbReference>
<evidence type="ECO:0000256" key="4">
    <source>
        <dbReference type="PROSITE-ProRule" id="PRU00433"/>
    </source>
</evidence>
<reference evidence="7" key="1">
    <citation type="submission" date="2023-05" db="EMBL/GenBank/DDBJ databases">
        <title>Sedimentitalea sp. nov. JM2-8.</title>
        <authorList>
            <person name="Huang J."/>
        </authorList>
    </citation>
    <scope>NUCLEOTIDE SEQUENCE [LARGE SCALE GENOMIC DNA]</scope>
    <source>
        <strain evidence="7">KHS03</strain>
    </source>
</reference>
<organism evidence="6 7">
    <name type="scientific">Sedimentitalea todarodis</name>
    <dbReference type="NCBI Taxonomy" id="1631240"/>
    <lineage>
        <taxon>Bacteria</taxon>
        <taxon>Pseudomonadati</taxon>
        <taxon>Pseudomonadota</taxon>
        <taxon>Alphaproteobacteria</taxon>
        <taxon>Rhodobacterales</taxon>
        <taxon>Paracoccaceae</taxon>
        <taxon>Sedimentitalea</taxon>
    </lineage>
</organism>
<dbReference type="EMBL" id="JASMWN010000003">
    <property type="protein sequence ID" value="MDU9003196.1"/>
    <property type="molecule type" value="Genomic_DNA"/>
</dbReference>
<dbReference type="RefSeq" id="WP_316773909.1">
    <property type="nucleotide sequence ID" value="NZ_JASMWN010000003.1"/>
</dbReference>
<dbReference type="InterPro" id="IPR009056">
    <property type="entry name" value="Cyt_c-like_dom"/>
</dbReference>
<proteinExistence type="predicted"/>
<accession>A0ABU3VAJ4</accession>
<name>A0ABU3VAJ4_9RHOB</name>
<sequence>MRKFLIGCLLLAGLVAIALWVLSRPMPLADDAMAGLTGDPVNGETVFWAGGCASCHADPDAKGEDKLILSGGYRIVSPFGTFIAPNISPGPAGLEGWNALDLANALKAGVSPERTHLYPSLPYTTYIRMTLQDVADLKSFLDTLPVSERPSLAHELSFPFNIRRGLGLWKQLNLTSAWILTAPSDPEIERGRYLVEALGHCGECHSPRDVTGGLDRSRWMQGAPNPSGKGKIPAIDPQSLKWSASDIAYYLETGFTPDYDSAGGQMTKVVQSIAHLSAEDRNAIAAYLKALPGTD</sequence>